<comment type="caution">
    <text evidence="5">The sequence shown here is derived from an EMBL/GenBank/DDBJ whole genome shotgun (WGS) entry which is preliminary data.</text>
</comment>
<comment type="similarity">
    <text evidence="1">Belongs to the LytR/CpsA/Psr (LCP) family.</text>
</comment>
<feature type="domain" description="Cell envelope-related transcriptional attenuator" evidence="3">
    <location>
        <begin position="185"/>
        <end position="349"/>
    </location>
</feature>
<dbReference type="PANTHER" id="PTHR33392:SF6">
    <property type="entry name" value="POLYISOPRENYL-TEICHOIC ACID--PEPTIDOGLYCAN TEICHOIC ACID TRANSFERASE TAGU"/>
    <property type="match status" value="1"/>
</dbReference>
<dbReference type="Gene3D" id="3.40.630.190">
    <property type="entry name" value="LCP protein"/>
    <property type="match status" value="1"/>
</dbReference>
<feature type="domain" description="LytR/CpsA/Psr regulator C-terminal" evidence="4">
    <location>
        <begin position="445"/>
        <end position="531"/>
    </location>
</feature>
<evidence type="ECO:0000259" key="3">
    <source>
        <dbReference type="Pfam" id="PF03816"/>
    </source>
</evidence>
<dbReference type="InterPro" id="IPR050922">
    <property type="entry name" value="LytR/CpsA/Psr_CW_biosynth"/>
</dbReference>
<proteinExistence type="inferred from homology"/>
<dbReference type="Pfam" id="PF13399">
    <property type="entry name" value="LytR_C"/>
    <property type="match status" value="1"/>
</dbReference>
<gene>
    <name evidence="5" type="ORF">CUN49_09980</name>
</gene>
<evidence type="ECO:0000313" key="6">
    <source>
        <dbReference type="Proteomes" id="UP000229681"/>
    </source>
</evidence>
<evidence type="ECO:0008006" key="7">
    <source>
        <dbReference type="Google" id="ProtNLM"/>
    </source>
</evidence>
<evidence type="ECO:0000259" key="4">
    <source>
        <dbReference type="Pfam" id="PF13399"/>
    </source>
</evidence>
<name>A0A2M8PDC5_9CHLR</name>
<feature type="compositionally biased region" description="Low complexity" evidence="2">
    <location>
        <begin position="98"/>
        <end position="134"/>
    </location>
</feature>
<dbReference type="NCBIfam" id="TIGR00350">
    <property type="entry name" value="lytR_cpsA_psr"/>
    <property type="match status" value="1"/>
</dbReference>
<protein>
    <recommendedName>
        <fullName evidence="7">Cell envelope-related transcriptional attenuator domain-containing protein</fullName>
    </recommendedName>
</protein>
<accession>A0A2M8PDC5</accession>
<evidence type="ECO:0000313" key="5">
    <source>
        <dbReference type="EMBL" id="PJF35555.1"/>
    </source>
</evidence>
<sequence length="544" mass="60456">MIMKPRGCLRSFGRALLLLLLLIGVALLANAAWLNWRELQARAERRALIERHSTLFPATATALQQGRLSVPTPTPVPQSALRLAYFAPDRAPYGAFGPRLLPTNTRRPTRTPDPSAFTPTPQPTATLPPATSTLPRVPFREVCTEKPQVTAVPPRAPRLRSEDDILNIILLGTDEDLQPNEPSVRTDTMVIVSINRTVGSVAMLSLPRDLYVCIPQLGMQRLNVAYGWGQSVGWSPGGGFGLLQETILYNFGIPIHFYAKVSFNGFKALIDALGGVNIAVDCPMIDQLRFTGQYDAQGTPVYAPYTLDVGYYRMDGSLALWYARVRQRLSDFDRNRRQQQLLRAMWREALSQGLLQKAPELWSQASQIVETNLQLPDILGLLPFALNLTPENIGSFQLVKGRETDAWRTPYGEDVQIPTEGLFETLRQFYTPPTRNRLVRNLGSIEVINGSPKPNYDLVAVDLLSWEGFRAVARGQGEATAQTVIYDYTGSASPQVLQELRRTLNIRADRIISQPDPNRTVDFRVVLGADYVSCSAPGFGTRVN</sequence>
<reference evidence="5 6" key="1">
    <citation type="submission" date="2017-11" db="EMBL/GenBank/DDBJ databases">
        <title>Evolution of Phototrophy in the Chloroflexi Phylum Driven by Horizontal Gene Transfer.</title>
        <authorList>
            <person name="Ward L.M."/>
            <person name="Hemp J."/>
            <person name="Shih P.M."/>
            <person name="Mcglynn S.E."/>
            <person name="Fischer W."/>
        </authorList>
    </citation>
    <scope>NUCLEOTIDE SEQUENCE [LARGE SCALE GENOMIC DNA]</scope>
    <source>
        <strain evidence="5">JP3_13</strain>
    </source>
</reference>
<dbReference type="Proteomes" id="UP000229681">
    <property type="component" value="Unassembled WGS sequence"/>
</dbReference>
<evidence type="ECO:0000256" key="2">
    <source>
        <dbReference type="SAM" id="MobiDB-lite"/>
    </source>
</evidence>
<organism evidence="5 6">
    <name type="scientific">Candidatus Thermofonsia Clade 1 bacterium</name>
    <dbReference type="NCBI Taxonomy" id="2364210"/>
    <lineage>
        <taxon>Bacteria</taxon>
        <taxon>Bacillati</taxon>
        <taxon>Chloroflexota</taxon>
        <taxon>Candidatus Thermofontia</taxon>
        <taxon>Candidatus Thermofonsia Clade 1</taxon>
    </lineage>
</organism>
<dbReference type="InterPro" id="IPR027381">
    <property type="entry name" value="LytR/CpsA/Psr_C"/>
</dbReference>
<dbReference type="InterPro" id="IPR004474">
    <property type="entry name" value="LytR_CpsA_psr"/>
</dbReference>
<dbReference type="Pfam" id="PF03816">
    <property type="entry name" value="LytR_cpsA_psr"/>
    <property type="match status" value="1"/>
</dbReference>
<feature type="region of interest" description="Disordered" evidence="2">
    <location>
        <begin position="97"/>
        <end position="134"/>
    </location>
</feature>
<evidence type="ECO:0000256" key="1">
    <source>
        <dbReference type="ARBA" id="ARBA00006068"/>
    </source>
</evidence>
<dbReference type="PANTHER" id="PTHR33392">
    <property type="entry name" value="POLYISOPRENYL-TEICHOIC ACID--PEPTIDOGLYCAN TEICHOIC ACID TRANSFERASE TAGU"/>
    <property type="match status" value="1"/>
</dbReference>
<dbReference type="AlphaFoldDB" id="A0A2M8PDC5"/>
<dbReference type="EMBL" id="PGTM01000139">
    <property type="protein sequence ID" value="PJF35555.1"/>
    <property type="molecule type" value="Genomic_DNA"/>
</dbReference>